<dbReference type="SUPFAM" id="SSF47413">
    <property type="entry name" value="lambda repressor-like DNA-binding domains"/>
    <property type="match status" value="1"/>
</dbReference>
<evidence type="ECO:0008006" key="3">
    <source>
        <dbReference type="Google" id="ProtNLM"/>
    </source>
</evidence>
<sequence>MKKRKANQEIRNMIKSMGYKQWEVAELLKIDESVFSRLLRKELEQEEKRWLILEISKLGDVCELQD</sequence>
<reference evidence="2" key="1">
    <citation type="submission" date="2017-08" db="EMBL/GenBank/DDBJ databases">
        <authorList>
            <person name="Varghese N."/>
            <person name="Submissions S."/>
        </authorList>
    </citation>
    <scope>NUCLEOTIDE SEQUENCE [LARGE SCALE GENOMIC DNA]</scope>
    <source>
        <strain evidence="2">JC23</strain>
    </source>
</reference>
<dbReference type="AlphaFoldDB" id="A0A285UAZ5"/>
<gene>
    <name evidence="1" type="ORF">SAMN05877842_10532</name>
</gene>
<dbReference type="EMBL" id="OBQC01000005">
    <property type="protein sequence ID" value="SOC39070.1"/>
    <property type="molecule type" value="Genomic_DNA"/>
</dbReference>
<protein>
    <recommendedName>
        <fullName evidence="3">HTH cro/C1-type domain-containing protein</fullName>
    </recommendedName>
</protein>
<dbReference type="InterPro" id="IPR010982">
    <property type="entry name" value="Lambda_DNA-bd_dom_sf"/>
</dbReference>
<evidence type="ECO:0000313" key="2">
    <source>
        <dbReference type="Proteomes" id="UP000219252"/>
    </source>
</evidence>
<dbReference type="Gene3D" id="1.10.260.40">
    <property type="entry name" value="lambda repressor-like DNA-binding domains"/>
    <property type="match status" value="1"/>
</dbReference>
<name>A0A285UAZ5_9BACL</name>
<dbReference type="OrthoDB" id="2065126at2"/>
<keyword evidence="2" id="KW-1185">Reference proteome</keyword>
<organism evidence="1 2">
    <name type="scientific">Ureibacillus acetophenoni</name>
    <dbReference type="NCBI Taxonomy" id="614649"/>
    <lineage>
        <taxon>Bacteria</taxon>
        <taxon>Bacillati</taxon>
        <taxon>Bacillota</taxon>
        <taxon>Bacilli</taxon>
        <taxon>Bacillales</taxon>
        <taxon>Caryophanaceae</taxon>
        <taxon>Ureibacillus</taxon>
    </lineage>
</organism>
<evidence type="ECO:0000313" key="1">
    <source>
        <dbReference type="EMBL" id="SOC39070.1"/>
    </source>
</evidence>
<dbReference type="Proteomes" id="UP000219252">
    <property type="component" value="Unassembled WGS sequence"/>
</dbReference>
<proteinExistence type="predicted"/>
<dbReference type="RefSeq" id="WP_097149237.1">
    <property type="nucleotide sequence ID" value="NZ_OBQC01000005.1"/>
</dbReference>
<accession>A0A285UAZ5</accession>
<dbReference type="GO" id="GO:0003677">
    <property type="term" value="F:DNA binding"/>
    <property type="evidence" value="ECO:0007669"/>
    <property type="project" value="InterPro"/>
</dbReference>